<dbReference type="EMBL" id="AGUD01000287">
    <property type="protein sequence ID" value="EHN09468.1"/>
    <property type="molecule type" value="Genomic_DNA"/>
</dbReference>
<keyword evidence="3 4" id="KW-0804">Transcription</keyword>
<dbReference type="Gene3D" id="3.40.50.2020">
    <property type="match status" value="1"/>
</dbReference>
<organism evidence="6 7">
    <name type="scientific">Patulibacter medicamentivorans</name>
    <dbReference type="NCBI Taxonomy" id="1097667"/>
    <lineage>
        <taxon>Bacteria</taxon>
        <taxon>Bacillati</taxon>
        <taxon>Actinomycetota</taxon>
        <taxon>Thermoleophilia</taxon>
        <taxon>Solirubrobacterales</taxon>
        <taxon>Patulibacteraceae</taxon>
        <taxon>Patulibacter</taxon>
    </lineage>
</organism>
<dbReference type="Pfam" id="PF00156">
    <property type="entry name" value="Pribosyltran"/>
    <property type="match status" value="1"/>
</dbReference>
<feature type="short sequence motif" description="PRPP-binding" evidence="4">
    <location>
        <begin position="104"/>
        <end position="116"/>
    </location>
</feature>
<evidence type="ECO:0000256" key="1">
    <source>
        <dbReference type="ARBA" id="ARBA00005565"/>
    </source>
</evidence>
<dbReference type="GO" id="GO:0004845">
    <property type="term" value="F:uracil phosphoribosyltransferase activity"/>
    <property type="evidence" value="ECO:0007669"/>
    <property type="project" value="UniProtKB-UniRule"/>
</dbReference>
<reference evidence="6 7" key="1">
    <citation type="journal article" date="2013" name="Biodegradation">
        <title>Quantitative proteomic analysis of ibuprofen-degrading Patulibacter sp. strain I11.</title>
        <authorList>
            <person name="Almeida B."/>
            <person name="Kjeldal H."/>
            <person name="Lolas I."/>
            <person name="Knudsen A.D."/>
            <person name="Carvalho G."/>
            <person name="Nielsen K.L."/>
            <person name="Barreto Crespo M.T."/>
            <person name="Stensballe A."/>
            <person name="Nielsen J.L."/>
        </authorList>
    </citation>
    <scope>NUCLEOTIDE SEQUENCE [LARGE SCALE GENOMIC DNA]</scope>
    <source>
        <strain evidence="6 7">I11</strain>
    </source>
</reference>
<evidence type="ECO:0000313" key="6">
    <source>
        <dbReference type="EMBL" id="EHN09468.1"/>
    </source>
</evidence>
<feature type="domain" description="Phosphoribosyltransferase" evidence="5">
    <location>
        <begin position="7"/>
        <end position="156"/>
    </location>
</feature>
<name>H0EA30_9ACTN</name>
<comment type="function">
    <text evidence="4">Regulates the transcription of the pyrimidine nucleotide (pyr) operon in response to exogenous pyrimidines.</text>
</comment>
<dbReference type="InterPro" id="IPR000836">
    <property type="entry name" value="PRTase_dom"/>
</dbReference>
<evidence type="ECO:0000259" key="5">
    <source>
        <dbReference type="Pfam" id="PF00156"/>
    </source>
</evidence>
<evidence type="ECO:0000313" key="7">
    <source>
        <dbReference type="Proteomes" id="UP000005143"/>
    </source>
</evidence>
<dbReference type="NCBIfam" id="NF003549">
    <property type="entry name" value="PRK05205.1-5"/>
    <property type="match status" value="1"/>
</dbReference>
<dbReference type="RefSeq" id="WP_007578093.1">
    <property type="nucleotide sequence ID" value="NZ_AGUD01000287.1"/>
</dbReference>
<evidence type="ECO:0000256" key="3">
    <source>
        <dbReference type="ARBA" id="ARBA00023163"/>
    </source>
</evidence>
<comment type="function">
    <text evidence="4">Also displays a weak uracil phosphoribosyltransferase activity which is not physiologically significant.</text>
</comment>
<keyword evidence="2 4" id="KW-0805">Transcription regulation</keyword>
<dbReference type="CDD" id="cd06223">
    <property type="entry name" value="PRTases_typeI"/>
    <property type="match status" value="1"/>
</dbReference>
<dbReference type="InterPro" id="IPR023050">
    <property type="entry name" value="PyrR"/>
</dbReference>
<dbReference type="InterPro" id="IPR050137">
    <property type="entry name" value="PyrR_bifunctional"/>
</dbReference>
<dbReference type="PANTHER" id="PTHR11608:SF0">
    <property type="entry name" value="BIFUNCTIONAL PROTEIN PYRR"/>
    <property type="match status" value="1"/>
</dbReference>
<dbReference type="SUPFAM" id="SSF53271">
    <property type="entry name" value="PRTase-like"/>
    <property type="match status" value="1"/>
</dbReference>
<comment type="caution">
    <text evidence="6">The sequence shown here is derived from an EMBL/GenBank/DDBJ whole genome shotgun (WGS) entry which is preliminary data.</text>
</comment>
<comment type="catalytic activity">
    <reaction evidence="4">
        <text>UMP + diphosphate = 5-phospho-alpha-D-ribose 1-diphosphate + uracil</text>
        <dbReference type="Rhea" id="RHEA:13017"/>
        <dbReference type="ChEBI" id="CHEBI:17568"/>
        <dbReference type="ChEBI" id="CHEBI:33019"/>
        <dbReference type="ChEBI" id="CHEBI:57865"/>
        <dbReference type="ChEBI" id="CHEBI:58017"/>
        <dbReference type="EC" id="2.4.2.9"/>
    </reaction>
</comment>
<accession>H0EA30</accession>
<evidence type="ECO:0000256" key="2">
    <source>
        <dbReference type="ARBA" id="ARBA00023015"/>
    </source>
</evidence>
<comment type="similarity">
    <text evidence="1 4">Belongs to the purine/pyrimidine phosphoribosyltransferase family. PyrR subfamily.</text>
</comment>
<evidence type="ECO:0000256" key="4">
    <source>
        <dbReference type="HAMAP-Rule" id="MF_01219"/>
    </source>
</evidence>
<dbReference type="PANTHER" id="PTHR11608">
    <property type="entry name" value="BIFUNCTIONAL PROTEIN PYRR"/>
    <property type="match status" value="1"/>
</dbReference>
<dbReference type="OrthoDB" id="9802227at2"/>
<gene>
    <name evidence="4" type="primary">pyrR</name>
    <name evidence="6" type="ORF">PAI11_37030</name>
</gene>
<proteinExistence type="inferred from homology"/>
<protein>
    <recommendedName>
        <fullName evidence="4">Bifunctional protein PyrR</fullName>
    </recommendedName>
    <domain>
        <recommendedName>
            <fullName evidence="4">Pyrimidine operon regulatory protein</fullName>
        </recommendedName>
    </domain>
    <domain>
        <recommendedName>
            <fullName evidence="4">Uracil phosphoribosyltransferase</fullName>
            <shortName evidence="4">UPRTase</shortName>
            <ecNumber evidence="4">2.4.2.9</ecNumber>
        </recommendedName>
    </domain>
</protein>
<dbReference type="Proteomes" id="UP000005143">
    <property type="component" value="Unassembled WGS sequence"/>
</dbReference>
<keyword evidence="4 6" id="KW-0808">Transferase</keyword>
<keyword evidence="4 6" id="KW-0328">Glycosyltransferase</keyword>
<dbReference type="InterPro" id="IPR029057">
    <property type="entry name" value="PRTase-like"/>
</dbReference>
<dbReference type="AlphaFoldDB" id="H0EA30"/>
<dbReference type="EC" id="2.4.2.9" evidence="4"/>
<dbReference type="HAMAP" id="MF_01219">
    <property type="entry name" value="PyrR"/>
    <property type="match status" value="1"/>
</dbReference>
<keyword evidence="7" id="KW-1185">Reference proteome</keyword>
<sequence length="196" mass="21343">MSNETTVLDGDDLARTLARIAHEIVEGHPDPSALVLVGIHTRGAVIAQRLQQRLAALLDREVPLGDLDISFYRDDLATRGDGGQDAPVIHATHLDGVPLEGASVVLVDDVLFTGRTIRSAIEAIFDYGRPDRVQLAVLVDRGHRELPIRADYVGKNLPTAVAERVNVRVAEIDGRDEIAIERREDGPDAARPTEAR</sequence>
<dbReference type="PATRIC" id="fig|1097667.3.peg.3672"/>
<dbReference type="GO" id="GO:0006355">
    <property type="term" value="P:regulation of DNA-templated transcription"/>
    <property type="evidence" value="ECO:0007669"/>
    <property type="project" value="UniProtKB-UniRule"/>
</dbReference>
<dbReference type="FunFam" id="3.40.50.2020:FF:000020">
    <property type="entry name" value="Bifunctional protein PyrR"/>
    <property type="match status" value="1"/>
</dbReference>